<keyword evidence="3" id="KW-1185">Reference proteome</keyword>
<reference evidence="3 4" key="1">
    <citation type="submission" date="2017-07" db="EMBL/GenBank/DDBJ databases">
        <title>Leptospira spp. isolated from tropical soils.</title>
        <authorList>
            <person name="Thibeaux R."/>
            <person name="Iraola G."/>
            <person name="Ferres I."/>
            <person name="Bierque E."/>
            <person name="Girault D."/>
            <person name="Soupe-Gilbert M.-E."/>
            <person name="Picardeau M."/>
            <person name="Goarant C."/>
        </authorList>
    </citation>
    <scope>NUCLEOTIDE SEQUENCE [LARGE SCALE GENOMIC DNA]</scope>
    <source>
        <strain evidence="2 4">FH1-B-B1</strain>
        <strain evidence="1 3">FH1-B-C1</strain>
    </source>
</reference>
<accession>A0A2M9ZIR7</accession>
<name>A0A2M9ZIR7_9LEPT</name>
<evidence type="ECO:0000313" key="4">
    <source>
        <dbReference type="Proteomes" id="UP000231990"/>
    </source>
</evidence>
<evidence type="ECO:0000313" key="3">
    <source>
        <dbReference type="Proteomes" id="UP000231962"/>
    </source>
</evidence>
<dbReference type="Proteomes" id="UP000231990">
    <property type="component" value="Unassembled WGS sequence"/>
</dbReference>
<dbReference type="AlphaFoldDB" id="A0A2M9ZIR7"/>
<evidence type="ECO:0000313" key="2">
    <source>
        <dbReference type="EMBL" id="PJZ71864.1"/>
    </source>
</evidence>
<evidence type="ECO:0000313" key="1">
    <source>
        <dbReference type="EMBL" id="PJZ68534.1"/>
    </source>
</evidence>
<dbReference type="Proteomes" id="UP000231962">
    <property type="component" value="Unassembled WGS sequence"/>
</dbReference>
<organism evidence="2 4">
    <name type="scientific">Leptospira perolatii</name>
    <dbReference type="NCBI Taxonomy" id="2023191"/>
    <lineage>
        <taxon>Bacteria</taxon>
        <taxon>Pseudomonadati</taxon>
        <taxon>Spirochaetota</taxon>
        <taxon>Spirochaetia</taxon>
        <taxon>Leptospirales</taxon>
        <taxon>Leptospiraceae</taxon>
        <taxon>Leptospira</taxon>
    </lineage>
</organism>
<dbReference type="EMBL" id="NPDZ01000017">
    <property type="protein sequence ID" value="PJZ71864.1"/>
    <property type="molecule type" value="Genomic_DNA"/>
</dbReference>
<dbReference type="EMBL" id="NPDY01000020">
    <property type="protein sequence ID" value="PJZ68534.1"/>
    <property type="molecule type" value="Genomic_DNA"/>
</dbReference>
<comment type="caution">
    <text evidence="2">The sequence shown here is derived from an EMBL/GenBank/DDBJ whole genome shotgun (WGS) entry which is preliminary data.</text>
</comment>
<protein>
    <submittedName>
        <fullName evidence="2">Uncharacterized protein</fullName>
    </submittedName>
</protein>
<sequence>MFFLGRPHPFLGGGRCGGTGTAVRTSHEFSFFAIFFRGSAPCRSSYRIYYKTIGNPVKNLNK</sequence>
<proteinExistence type="predicted"/>
<gene>
    <name evidence="1" type="ORF">CH360_15675</name>
    <name evidence="2" type="ORF">CH373_17215</name>
</gene>